<sequence length="429" mass="48373">MEVMKWWRHSESIVQVGFLSPAHLRWLNGRPLSHPLRSNAGGCVSQRWNRSRTLCPAGPQCWPESHHKSASWVTWRAAGARGFGKLVRKANARTSSVTVSDDAHTMRFYDYLRTASFPKVALTEILLSEGGERIRGVVATAPIAAGEIICSIPLELAVSLGTEGDDPSLPAVTLMQMLQDEKRAREYEAYFAVLPEEPACRITTDYYSEQELAGLWHPPTVEETQRRLARVRHTFRSAVWKGDADVDDEELLRDPTARDAFAQFQRCVYLIVSRTLSVRRRYDTRRFLIPLVDMVNCDIYSKNEMRYESQRDAFELVAGQAILPGEQVTLVYGGGALANDRFVQDYGFVVPDNPADRLLFMPQATGGSRSHPSASLSEAEFRNEVARRCEEVLALAERETTAVSKRVEVFNGQLLRTARDMLKRVRPGQ</sequence>
<dbReference type="InterPro" id="IPR046341">
    <property type="entry name" value="SET_dom_sf"/>
</dbReference>
<keyword evidence="3" id="KW-1185">Reference proteome</keyword>
<evidence type="ECO:0000313" key="2">
    <source>
        <dbReference type="EMBL" id="KAK4534672.1"/>
    </source>
</evidence>
<dbReference type="CDD" id="cd10527">
    <property type="entry name" value="SET_LSMT"/>
    <property type="match status" value="1"/>
</dbReference>
<protein>
    <recommendedName>
        <fullName evidence="1">SET domain-containing protein</fullName>
    </recommendedName>
</protein>
<dbReference type="Proteomes" id="UP001301350">
    <property type="component" value="Unassembled WGS sequence"/>
</dbReference>
<evidence type="ECO:0000259" key="1">
    <source>
        <dbReference type="PROSITE" id="PS50280"/>
    </source>
</evidence>
<feature type="domain" description="SET" evidence="1">
    <location>
        <begin position="118"/>
        <end position="333"/>
    </location>
</feature>
<comment type="caution">
    <text evidence="2">The sequence shown here is derived from an EMBL/GenBank/DDBJ whole genome shotgun (WGS) entry which is preliminary data.</text>
</comment>
<dbReference type="GO" id="GO:0016279">
    <property type="term" value="F:protein-lysine N-methyltransferase activity"/>
    <property type="evidence" value="ECO:0007669"/>
    <property type="project" value="TreeGrafter"/>
</dbReference>
<dbReference type="PANTHER" id="PTHR13271:SF151">
    <property type="entry name" value="SET DOMAIN-CONTAINING PROTEIN 4"/>
    <property type="match status" value="1"/>
</dbReference>
<proteinExistence type="predicted"/>
<dbReference type="Gene3D" id="3.90.1410.10">
    <property type="entry name" value="set domain protein methyltransferase, domain 1"/>
    <property type="match status" value="1"/>
</dbReference>
<dbReference type="EMBL" id="JANCYW010000002">
    <property type="protein sequence ID" value="KAK4534672.1"/>
    <property type="molecule type" value="Genomic_DNA"/>
</dbReference>
<dbReference type="InterPro" id="IPR050600">
    <property type="entry name" value="SETD3_SETD6_MTase"/>
</dbReference>
<dbReference type="PANTHER" id="PTHR13271">
    <property type="entry name" value="UNCHARACTERIZED PUTATIVE METHYLTRANSFERASE"/>
    <property type="match status" value="1"/>
</dbReference>
<organism evidence="2 3">
    <name type="scientific">Cyanidium caldarium</name>
    <name type="common">Red alga</name>
    <dbReference type="NCBI Taxonomy" id="2771"/>
    <lineage>
        <taxon>Eukaryota</taxon>
        <taxon>Rhodophyta</taxon>
        <taxon>Bangiophyceae</taxon>
        <taxon>Cyanidiales</taxon>
        <taxon>Cyanidiaceae</taxon>
        <taxon>Cyanidium</taxon>
    </lineage>
</organism>
<dbReference type="AlphaFoldDB" id="A0AAV9IQM6"/>
<dbReference type="InterPro" id="IPR001214">
    <property type="entry name" value="SET_dom"/>
</dbReference>
<dbReference type="PROSITE" id="PS50280">
    <property type="entry name" value="SET"/>
    <property type="match status" value="1"/>
</dbReference>
<dbReference type="SUPFAM" id="SSF82199">
    <property type="entry name" value="SET domain"/>
    <property type="match status" value="1"/>
</dbReference>
<name>A0AAV9IQM6_CYACA</name>
<reference evidence="2 3" key="1">
    <citation type="submission" date="2022-07" db="EMBL/GenBank/DDBJ databases">
        <title>Genome-wide signatures of adaptation to extreme environments.</title>
        <authorList>
            <person name="Cho C.H."/>
            <person name="Yoon H.S."/>
        </authorList>
    </citation>
    <scope>NUCLEOTIDE SEQUENCE [LARGE SCALE GENOMIC DNA]</scope>
    <source>
        <strain evidence="2 3">DBV 063 E5</strain>
    </source>
</reference>
<dbReference type="Pfam" id="PF00856">
    <property type="entry name" value="SET"/>
    <property type="match status" value="1"/>
</dbReference>
<accession>A0AAV9IQM6</accession>
<evidence type="ECO:0000313" key="3">
    <source>
        <dbReference type="Proteomes" id="UP001301350"/>
    </source>
</evidence>
<gene>
    <name evidence="2" type="ORF">CDCA_CDCA02G0697</name>
</gene>